<comment type="caution">
    <text evidence="2">The sequence shown here is derived from an EMBL/GenBank/DDBJ whole genome shotgun (WGS) entry which is preliminary data.</text>
</comment>
<organism evidence="2 3">
    <name type="scientific">Donghicola tyrosinivorans</name>
    <dbReference type="NCBI Taxonomy" id="1652492"/>
    <lineage>
        <taxon>Bacteria</taxon>
        <taxon>Pseudomonadati</taxon>
        <taxon>Pseudomonadota</taxon>
        <taxon>Alphaproteobacteria</taxon>
        <taxon>Rhodobacterales</taxon>
        <taxon>Roseobacteraceae</taxon>
        <taxon>Donghicola</taxon>
    </lineage>
</organism>
<dbReference type="Pfam" id="PF00581">
    <property type="entry name" value="Rhodanese"/>
    <property type="match status" value="1"/>
</dbReference>
<accession>A0A2T0WPR7</accession>
<dbReference type="SMART" id="SM00450">
    <property type="entry name" value="RHOD"/>
    <property type="match status" value="1"/>
</dbReference>
<dbReference type="InterPro" id="IPR001763">
    <property type="entry name" value="Rhodanese-like_dom"/>
</dbReference>
<name>A0A2T0WPR7_9RHOB</name>
<evidence type="ECO:0000313" key="2">
    <source>
        <dbReference type="EMBL" id="PRY88686.1"/>
    </source>
</evidence>
<dbReference type="PROSITE" id="PS50206">
    <property type="entry name" value="RHODANESE_3"/>
    <property type="match status" value="1"/>
</dbReference>
<dbReference type="Proteomes" id="UP000238392">
    <property type="component" value="Unassembled WGS sequence"/>
</dbReference>
<dbReference type="CDD" id="cd00158">
    <property type="entry name" value="RHOD"/>
    <property type="match status" value="1"/>
</dbReference>
<keyword evidence="2" id="KW-0808">Transferase</keyword>
<feature type="domain" description="Rhodanese" evidence="1">
    <location>
        <begin position="45"/>
        <end position="138"/>
    </location>
</feature>
<gene>
    <name evidence="2" type="ORF">CLV74_10727</name>
</gene>
<reference evidence="2 3" key="1">
    <citation type="submission" date="2018-03" db="EMBL/GenBank/DDBJ databases">
        <title>Genomic Encyclopedia of Archaeal and Bacterial Type Strains, Phase II (KMG-II): from individual species to whole genera.</title>
        <authorList>
            <person name="Goeker M."/>
        </authorList>
    </citation>
    <scope>NUCLEOTIDE SEQUENCE [LARGE SCALE GENOMIC DNA]</scope>
    <source>
        <strain evidence="2 3">DSM 100212</strain>
    </source>
</reference>
<dbReference type="AlphaFoldDB" id="A0A2T0WPR7"/>
<keyword evidence="3" id="KW-1185">Reference proteome</keyword>
<sequence>MQRRYWIAGAAVALMAGLYGNLRMRAAGAPANLSSQALSGAELASDPNILLVDIRQPEEWAATGVVEGALLVPFAHPDAFMSMVTPHLAEGQKLALICRSGNRTSMASRMVAELTDHEVIDVAGGMIRVVGEGYQPVAPKRR</sequence>
<dbReference type="GO" id="GO:0016740">
    <property type="term" value="F:transferase activity"/>
    <property type="evidence" value="ECO:0007669"/>
    <property type="project" value="UniProtKB-KW"/>
</dbReference>
<proteinExistence type="predicted"/>
<dbReference type="Gene3D" id="3.40.250.10">
    <property type="entry name" value="Rhodanese-like domain"/>
    <property type="match status" value="1"/>
</dbReference>
<dbReference type="SUPFAM" id="SSF52821">
    <property type="entry name" value="Rhodanese/Cell cycle control phosphatase"/>
    <property type="match status" value="1"/>
</dbReference>
<dbReference type="InterPro" id="IPR036873">
    <property type="entry name" value="Rhodanese-like_dom_sf"/>
</dbReference>
<protein>
    <submittedName>
        <fullName evidence="2">Rhodanese-related sulfurtransferase</fullName>
    </submittedName>
</protein>
<dbReference type="RefSeq" id="WP_245888527.1">
    <property type="nucleotide sequence ID" value="NZ_PVTQ01000007.1"/>
</dbReference>
<evidence type="ECO:0000313" key="3">
    <source>
        <dbReference type="Proteomes" id="UP000238392"/>
    </source>
</evidence>
<dbReference type="EMBL" id="PVTQ01000007">
    <property type="protein sequence ID" value="PRY88686.1"/>
    <property type="molecule type" value="Genomic_DNA"/>
</dbReference>
<evidence type="ECO:0000259" key="1">
    <source>
        <dbReference type="PROSITE" id="PS50206"/>
    </source>
</evidence>